<feature type="chain" id="PRO_5034677771" description="SmpA / OmlA family protein" evidence="1">
    <location>
        <begin position="32"/>
        <end position="154"/>
    </location>
</feature>
<feature type="signal peptide" evidence="1">
    <location>
        <begin position="1"/>
        <end position="31"/>
    </location>
</feature>
<gene>
    <name evidence="2" type="ORF">SAMN05660686_02148</name>
</gene>
<dbReference type="RefSeq" id="WP_093150187.1">
    <property type="nucleotide sequence ID" value="NZ_FNBW01000006.1"/>
</dbReference>
<dbReference type="PROSITE" id="PS51257">
    <property type="entry name" value="PROKAR_LIPOPROTEIN"/>
    <property type="match status" value="1"/>
</dbReference>
<evidence type="ECO:0000256" key="1">
    <source>
        <dbReference type="SAM" id="SignalP"/>
    </source>
</evidence>
<organism evidence="2 3">
    <name type="scientific">Thalassobaculum litoreum DSM 18839</name>
    <dbReference type="NCBI Taxonomy" id="1123362"/>
    <lineage>
        <taxon>Bacteria</taxon>
        <taxon>Pseudomonadati</taxon>
        <taxon>Pseudomonadota</taxon>
        <taxon>Alphaproteobacteria</taxon>
        <taxon>Rhodospirillales</taxon>
        <taxon>Thalassobaculaceae</taxon>
        <taxon>Thalassobaculum</taxon>
    </lineage>
</organism>
<accession>A0A8G2BHF4</accession>
<evidence type="ECO:0000313" key="3">
    <source>
        <dbReference type="Proteomes" id="UP000198615"/>
    </source>
</evidence>
<keyword evidence="1" id="KW-0732">Signal</keyword>
<sequence>MDRVAGRRACALALTAAALTAAIFLSGCATTQPAPKTAAAPGATPVARGAAPVPLTTGRALLPVALRDERSLRALDPTGVARLIGQPTFVRQDGGATVWQYTARTCIMDLFWYRSDIGPALVHMEARNIHSPRAADMQDCLDELWKQHTVEAES</sequence>
<dbReference type="OrthoDB" id="8456317at2"/>
<protein>
    <recommendedName>
        <fullName evidence="4">SmpA / OmlA family protein</fullName>
    </recommendedName>
</protein>
<proteinExistence type="predicted"/>
<name>A0A8G2BHF4_9PROT</name>
<reference evidence="2 3" key="1">
    <citation type="submission" date="2016-10" db="EMBL/GenBank/DDBJ databases">
        <authorList>
            <person name="Varghese N."/>
            <person name="Submissions S."/>
        </authorList>
    </citation>
    <scope>NUCLEOTIDE SEQUENCE [LARGE SCALE GENOMIC DNA]</scope>
    <source>
        <strain evidence="2 3">DSM 18839</strain>
    </source>
</reference>
<comment type="caution">
    <text evidence="2">The sequence shown here is derived from an EMBL/GenBank/DDBJ whole genome shotgun (WGS) entry which is preliminary data.</text>
</comment>
<evidence type="ECO:0008006" key="4">
    <source>
        <dbReference type="Google" id="ProtNLM"/>
    </source>
</evidence>
<evidence type="ECO:0000313" key="2">
    <source>
        <dbReference type="EMBL" id="SDF74171.1"/>
    </source>
</evidence>
<keyword evidence="3" id="KW-1185">Reference proteome</keyword>
<dbReference type="Proteomes" id="UP000198615">
    <property type="component" value="Unassembled WGS sequence"/>
</dbReference>
<dbReference type="AlphaFoldDB" id="A0A8G2BHF4"/>
<dbReference type="EMBL" id="FNBW01000006">
    <property type="protein sequence ID" value="SDF74171.1"/>
    <property type="molecule type" value="Genomic_DNA"/>
</dbReference>